<gene>
    <name evidence="15" type="primary">pli1</name>
    <name evidence="15" type="ORF">CFIMG_005706RA</name>
</gene>
<dbReference type="Gene3D" id="3.30.40.10">
    <property type="entry name" value="Zinc/RING finger domain, C3HC4 (zinc finger)"/>
    <property type="match status" value="1"/>
</dbReference>
<organism evidence="15 16">
    <name type="scientific">Ceratocystis fimbriata CBS 114723</name>
    <dbReference type="NCBI Taxonomy" id="1035309"/>
    <lineage>
        <taxon>Eukaryota</taxon>
        <taxon>Fungi</taxon>
        <taxon>Dikarya</taxon>
        <taxon>Ascomycota</taxon>
        <taxon>Pezizomycotina</taxon>
        <taxon>Sordariomycetes</taxon>
        <taxon>Hypocreomycetidae</taxon>
        <taxon>Microascales</taxon>
        <taxon>Ceratocystidaceae</taxon>
        <taxon>Ceratocystis</taxon>
    </lineage>
</organism>
<evidence type="ECO:0000313" key="16">
    <source>
        <dbReference type="Proteomes" id="UP000222788"/>
    </source>
</evidence>
<dbReference type="GO" id="GO:0005634">
    <property type="term" value="C:nucleus"/>
    <property type="evidence" value="ECO:0007669"/>
    <property type="project" value="UniProtKB-SubCell"/>
</dbReference>
<dbReference type="SMART" id="SM00513">
    <property type="entry name" value="SAP"/>
    <property type="match status" value="1"/>
</dbReference>
<evidence type="ECO:0000256" key="1">
    <source>
        <dbReference type="ARBA" id="ARBA00004123"/>
    </source>
</evidence>
<dbReference type="SUPFAM" id="SSF68906">
    <property type="entry name" value="SAP domain"/>
    <property type="match status" value="1"/>
</dbReference>
<dbReference type="PROSITE" id="PS51044">
    <property type="entry name" value="ZF_SP_RING"/>
    <property type="match status" value="1"/>
</dbReference>
<keyword evidence="6 10" id="KW-0863">Zinc-finger</keyword>
<accession>A0A2C5X424</accession>
<comment type="caution">
    <text evidence="15">The sequence shown here is derived from an EMBL/GenBank/DDBJ whole genome shotgun (WGS) entry which is preliminary data.</text>
</comment>
<comment type="pathway">
    <text evidence="2">Protein modification; protein sumoylation.</text>
</comment>
<evidence type="ECO:0000313" key="15">
    <source>
        <dbReference type="EMBL" id="PHH52740.1"/>
    </source>
</evidence>
<reference evidence="15 16" key="1">
    <citation type="journal article" date="2013" name="Fungal Biol.">
        <title>Analysis of microsatellite markers in the genome of the plant pathogen Ceratocystis fimbriata.</title>
        <authorList>
            <person name="Simpson M.C."/>
            <person name="Wilken P.M."/>
            <person name="Coetzee M.P."/>
            <person name="Wingfield M.J."/>
            <person name="Wingfield B.D."/>
        </authorList>
    </citation>
    <scope>NUCLEOTIDE SEQUENCE [LARGE SCALE GENOMIC DNA]</scope>
    <source>
        <strain evidence="15 16">CBS 114723</strain>
    </source>
</reference>
<dbReference type="OrthoDB" id="28127at2759"/>
<dbReference type="PROSITE" id="PS50800">
    <property type="entry name" value="SAP"/>
    <property type="match status" value="1"/>
</dbReference>
<dbReference type="AlphaFoldDB" id="A0A2C5X424"/>
<dbReference type="Pfam" id="PF14324">
    <property type="entry name" value="PINIT"/>
    <property type="match status" value="1"/>
</dbReference>
<keyword evidence="15" id="KW-0436">Ligase</keyword>
<dbReference type="PROSITE" id="PS51466">
    <property type="entry name" value="PINIT"/>
    <property type="match status" value="1"/>
</dbReference>
<feature type="domain" description="SP-RING-type" evidence="13">
    <location>
        <begin position="294"/>
        <end position="379"/>
    </location>
</feature>
<dbReference type="InterPro" id="IPR003034">
    <property type="entry name" value="SAP_dom"/>
</dbReference>
<dbReference type="InterPro" id="IPR013083">
    <property type="entry name" value="Znf_RING/FYVE/PHD"/>
</dbReference>
<keyword evidence="5" id="KW-0479">Metal-binding</keyword>
<feature type="region of interest" description="Disordered" evidence="11">
    <location>
        <begin position="413"/>
        <end position="501"/>
    </location>
</feature>
<dbReference type="GO" id="GO:0016925">
    <property type="term" value="P:protein sumoylation"/>
    <property type="evidence" value="ECO:0007669"/>
    <property type="project" value="UniProtKB-UniPathway"/>
</dbReference>
<reference evidence="15 16" key="2">
    <citation type="journal article" date="2013" name="IMA Fungus">
        <title>IMA Genome-F 1: Ceratocystis fimbriata: Draft nuclear genome sequence for the plant pathogen, Ceratocystis fimbriata.</title>
        <authorList>
            <person name="Wilken P.M."/>
            <person name="Steenkamp E.T."/>
            <person name="Wingfield M.J."/>
            <person name="de Beer Z.W."/>
            <person name="Wingfield B.D."/>
        </authorList>
    </citation>
    <scope>NUCLEOTIDE SEQUENCE [LARGE SCALE GENOMIC DNA]</scope>
    <source>
        <strain evidence="15 16">CBS 114723</strain>
    </source>
</reference>
<comment type="similarity">
    <text evidence="3">Belongs to the PIAS family.</text>
</comment>
<dbReference type="InterPro" id="IPR023321">
    <property type="entry name" value="PINIT"/>
</dbReference>
<comment type="subcellular location">
    <subcellularLocation>
        <location evidence="1">Nucleus</location>
    </subcellularLocation>
</comment>
<dbReference type="GO" id="GO:0061665">
    <property type="term" value="F:SUMO ligase activity"/>
    <property type="evidence" value="ECO:0007669"/>
    <property type="project" value="TreeGrafter"/>
</dbReference>
<dbReference type="STRING" id="1035309.A0A2C5X424"/>
<evidence type="ECO:0000256" key="5">
    <source>
        <dbReference type="ARBA" id="ARBA00022723"/>
    </source>
</evidence>
<dbReference type="InterPro" id="IPR036361">
    <property type="entry name" value="SAP_dom_sf"/>
</dbReference>
<evidence type="ECO:0000259" key="12">
    <source>
        <dbReference type="PROSITE" id="PS50800"/>
    </source>
</evidence>
<evidence type="ECO:0000256" key="4">
    <source>
        <dbReference type="ARBA" id="ARBA00022679"/>
    </source>
</evidence>
<evidence type="ECO:0000256" key="6">
    <source>
        <dbReference type="ARBA" id="ARBA00022771"/>
    </source>
</evidence>
<sequence>MSHIEGDDVTRLLRAVNSNSLRVKQLSVILSSLGLSKHGVKAEQQKRLTQLIRDLVTRENVAVFYQIMTDVWAMLNRPSPIPPPASNSSELLNSHNQNVEHLPPSIHRRERTSDEDRISHKSNWITDLSFKPSPFYKPLVQISSIEKCLPGSNSHGNKINIFLSSTDQPRLNDMANDDRLRIFILCADNFAPNSDIAFPNQCHIRVNNHDLRLNLRGVKKRPGSTRPADITQYLRIRPNHVNKIQFTYDEPVKTFYLCLYLCRISPIPELVDLVTNGSKITKESVIRELTKTLDDPDIEATSQILSLKCPLSYSRLQLPCRGISCRHNQCFDVNSYLLLQQQAPTWQCPICNNYTPFSELAIDQYVQEILETTASSLEQVNIEPTGEWRVPTLKLDNTPIEAANNDADLICEGTAPPDHSGTSSETGASLQPAPFNMTSRENTNGGAGTKRKVLIDLTCSDDEDEDESENEPRVKRQATIPLPAPSVISSEMAPGTDTVPSTGLLNYGTNMSANGVDHIPDQFHSWYAPQPQYTPQSDDYEY</sequence>
<dbReference type="UniPathway" id="UPA00886"/>
<name>A0A2C5X424_9PEZI</name>
<keyword evidence="9" id="KW-0539">Nucleus</keyword>
<dbReference type="EMBL" id="APWK03000058">
    <property type="protein sequence ID" value="PHH52740.1"/>
    <property type="molecule type" value="Genomic_DNA"/>
</dbReference>
<evidence type="ECO:0000259" key="14">
    <source>
        <dbReference type="PROSITE" id="PS51466"/>
    </source>
</evidence>
<dbReference type="GO" id="GO:0008270">
    <property type="term" value="F:zinc ion binding"/>
    <property type="evidence" value="ECO:0007669"/>
    <property type="project" value="UniProtKB-KW"/>
</dbReference>
<keyword evidence="4" id="KW-0808">Transferase</keyword>
<evidence type="ECO:0000256" key="9">
    <source>
        <dbReference type="ARBA" id="ARBA00023242"/>
    </source>
</evidence>
<evidence type="ECO:0000259" key="13">
    <source>
        <dbReference type="PROSITE" id="PS51044"/>
    </source>
</evidence>
<dbReference type="Proteomes" id="UP000222788">
    <property type="component" value="Unassembled WGS sequence"/>
</dbReference>
<evidence type="ECO:0000256" key="11">
    <source>
        <dbReference type="SAM" id="MobiDB-lite"/>
    </source>
</evidence>
<feature type="compositionally biased region" description="Acidic residues" evidence="11">
    <location>
        <begin position="459"/>
        <end position="469"/>
    </location>
</feature>
<dbReference type="Pfam" id="PF02891">
    <property type="entry name" value="zf-MIZ"/>
    <property type="match status" value="1"/>
</dbReference>
<evidence type="ECO:0000256" key="2">
    <source>
        <dbReference type="ARBA" id="ARBA00004718"/>
    </source>
</evidence>
<keyword evidence="8" id="KW-0862">Zinc</keyword>
<evidence type="ECO:0000256" key="8">
    <source>
        <dbReference type="ARBA" id="ARBA00022833"/>
    </source>
</evidence>
<proteinExistence type="inferred from homology"/>
<feature type="compositionally biased region" description="Polar residues" evidence="11">
    <location>
        <begin position="420"/>
        <end position="429"/>
    </location>
</feature>
<feature type="domain" description="SAP" evidence="12">
    <location>
        <begin position="18"/>
        <end position="52"/>
    </location>
</feature>
<evidence type="ECO:0000256" key="3">
    <source>
        <dbReference type="ARBA" id="ARBA00005383"/>
    </source>
</evidence>
<dbReference type="PANTHER" id="PTHR10782:SF4">
    <property type="entry name" value="TONALLI, ISOFORM E"/>
    <property type="match status" value="1"/>
</dbReference>
<feature type="domain" description="PINIT" evidence="14">
    <location>
        <begin position="116"/>
        <end position="265"/>
    </location>
</feature>
<dbReference type="InterPro" id="IPR038654">
    <property type="entry name" value="PINIT_sf"/>
</dbReference>
<dbReference type="GO" id="GO:0016874">
    <property type="term" value="F:ligase activity"/>
    <property type="evidence" value="ECO:0007669"/>
    <property type="project" value="UniProtKB-KW"/>
</dbReference>
<dbReference type="GO" id="GO:0000785">
    <property type="term" value="C:chromatin"/>
    <property type="evidence" value="ECO:0007669"/>
    <property type="project" value="TreeGrafter"/>
</dbReference>
<dbReference type="Gene3D" id="2.60.120.780">
    <property type="entry name" value="PINIT domain"/>
    <property type="match status" value="1"/>
</dbReference>
<protein>
    <submittedName>
        <fullName evidence="15">E3 SUMO-protein ligase pli1</fullName>
    </submittedName>
</protein>
<evidence type="ECO:0000256" key="7">
    <source>
        <dbReference type="ARBA" id="ARBA00022786"/>
    </source>
</evidence>
<keyword evidence="16" id="KW-1185">Reference proteome</keyword>
<dbReference type="PANTHER" id="PTHR10782">
    <property type="entry name" value="ZINC FINGER MIZ DOMAIN-CONTAINING PROTEIN"/>
    <property type="match status" value="1"/>
</dbReference>
<dbReference type="InterPro" id="IPR004181">
    <property type="entry name" value="Znf_MIZ"/>
</dbReference>
<evidence type="ECO:0000256" key="10">
    <source>
        <dbReference type="PROSITE-ProRule" id="PRU00452"/>
    </source>
</evidence>
<keyword evidence="7" id="KW-0833">Ubl conjugation pathway</keyword>